<dbReference type="RefSeq" id="WP_133502393.1">
    <property type="nucleotide sequence ID" value="NZ_SNXC01000009.1"/>
</dbReference>
<dbReference type="Pfam" id="PF09912">
    <property type="entry name" value="DUF2141"/>
    <property type="match status" value="1"/>
</dbReference>
<organism evidence="1 2">
    <name type="scientific">Marinomonas balearica</name>
    <dbReference type="NCBI Taxonomy" id="491947"/>
    <lineage>
        <taxon>Bacteria</taxon>
        <taxon>Pseudomonadati</taxon>
        <taxon>Pseudomonadota</taxon>
        <taxon>Gammaproteobacteria</taxon>
        <taxon>Oceanospirillales</taxon>
        <taxon>Oceanospirillaceae</taxon>
        <taxon>Marinomonas</taxon>
    </lineage>
</organism>
<dbReference type="InterPro" id="IPR018673">
    <property type="entry name" value="DUF2141"/>
</dbReference>
<evidence type="ECO:0000313" key="2">
    <source>
        <dbReference type="Proteomes" id="UP000294656"/>
    </source>
</evidence>
<dbReference type="OrthoDB" id="9788332at2"/>
<sequence length="159" mass="17538">MTTLFYKAFSAITSSLLKLIFSLIVLYCTSSLASEKSAGLQLTFTGLVPNSGYIMGSFYHLEEDFKTGKNGFSQIREPVLSDTLAITVSDLPDAPIIFVSYQDLNDNQALDTNLFGVPTEPYAFSNNAKGRFGPPKFSDMLFTPSMTNEMTIHYSHTSD</sequence>
<evidence type="ECO:0000313" key="1">
    <source>
        <dbReference type="EMBL" id="TDO99542.1"/>
    </source>
</evidence>
<proteinExistence type="predicted"/>
<accession>A0A4V3CGY5</accession>
<name>A0A4V3CGY5_9GAMM</name>
<keyword evidence="2" id="KW-1185">Reference proteome</keyword>
<gene>
    <name evidence="1" type="ORF">DFP79_0527</name>
</gene>
<protein>
    <submittedName>
        <fullName evidence="1">Uncharacterized protein (DUF2141 family)</fullName>
    </submittedName>
</protein>
<dbReference type="Proteomes" id="UP000294656">
    <property type="component" value="Unassembled WGS sequence"/>
</dbReference>
<dbReference type="EMBL" id="SNXC01000009">
    <property type="protein sequence ID" value="TDO99542.1"/>
    <property type="molecule type" value="Genomic_DNA"/>
</dbReference>
<dbReference type="AlphaFoldDB" id="A0A4V3CGY5"/>
<reference evidence="1 2" key="1">
    <citation type="submission" date="2019-03" db="EMBL/GenBank/DDBJ databases">
        <title>Genomic Encyclopedia of Type Strains, Phase III (KMG-III): the genomes of soil and plant-associated and newly described type strains.</title>
        <authorList>
            <person name="Whitman W."/>
        </authorList>
    </citation>
    <scope>NUCLEOTIDE SEQUENCE [LARGE SCALE GENOMIC DNA]</scope>
    <source>
        <strain evidence="1 2">CECT 7378</strain>
    </source>
</reference>
<comment type="caution">
    <text evidence="1">The sequence shown here is derived from an EMBL/GenBank/DDBJ whole genome shotgun (WGS) entry which is preliminary data.</text>
</comment>